<comment type="caution">
    <text evidence="1">The sequence shown here is derived from an EMBL/GenBank/DDBJ whole genome shotgun (WGS) entry which is preliminary data.</text>
</comment>
<dbReference type="GO" id="GO:0016779">
    <property type="term" value="F:nucleotidyltransferase activity"/>
    <property type="evidence" value="ECO:0007669"/>
    <property type="project" value="UniProtKB-KW"/>
</dbReference>
<keyword evidence="1" id="KW-0808">Transferase</keyword>
<dbReference type="PANTHER" id="PTHR42866">
    <property type="entry name" value="3-DEOXY-MANNO-OCTULOSONATE CYTIDYLYLTRANSFERASE"/>
    <property type="match status" value="1"/>
</dbReference>
<gene>
    <name evidence="1" type="ORF">D0433_02610</name>
</gene>
<accession>A0A395M2R0</accession>
<dbReference type="InterPro" id="IPR029044">
    <property type="entry name" value="Nucleotide-diphossugar_trans"/>
</dbReference>
<dbReference type="PANTHER" id="PTHR42866:SF1">
    <property type="entry name" value="SPORE COAT POLYSACCHARIDE BIOSYNTHESIS PROTEIN SPSF"/>
    <property type="match status" value="1"/>
</dbReference>
<dbReference type="CDD" id="cd02518">
    <property type="entry name" value="GT2_SpsF"/>
    <property type="match status" value="1"/>
</dbReference>
<dbReference type="Pfam" id="PF02348">
    <property type="entry name" value="CTP_transf_3"/>
    <property type="match status" value="1"/>
</dbReference>
<evidence type="ECO:0000313" key="1">
    <source>
        <dbReference type="EMBL" id="RFM25085.1"/>
    </source>
</evidence>
<dbReference type="Gene3D" id="3.90.550.10">
    <property type="entry name" value="Spore Coat Polysaccharide Biosynthesis Protein SpsA, Chain A"/>
    <property type="match status" value="1"/>
</dbReference>
<name>A0A395M2R0_9BACT</name>
<reference evidence="1 2" key="1">
    <citation type="journal article" date="2011" name="ISME J.">
        <title>Community ecology of hot spring cyanobacterial mats: predominant populations and their functional potential.</title>
        <authorList>
            <person name="Klatt C.G."/>
            <person name="Wood J.M."/>
            <person name="Rusch D.B."/>
            <person name="Bateson M.M."/>
            <person name="Hamamura N."/>
            <person name="Heidelberg J.F."/>
            <person name="Grossman A.R."/>
            <person name="Bhaya D."/>
            <person name="Cohan F.M."/>
            <person name="Kuhl M."/>
            <person name="Bryant D.A."/>
            <person name="Ward D.M."/>
        </authorList>
    </citation>
    <scope>NUCLEOTIDE SEQUENCE [LARGE SCALE GENOMIC DNA]</scope>
    <source>
        <strain evidence="1">OS</strain>
    </source>
</reference>
<dbReference type="InterPro" id="IPR003329">
    <property type="entry name" value="Cytidylyl_trans"/>
</dbReference>
<dbReference type="GO" id="GO:0005829">
    <property type="term" value="C:cytosol"/>
    <property type="evidence" value="ECO:0007669"/>
    <property type="project" value="TreeGrafter"/>
</dbReference>
<dbReference type="Proteomes" id="UP000266389">
    <property type="component" value="Unassembled WGS sequence"/>
</dbReference>
<evidence type="ECO:0000313" key="2">
    <source>
        <dbReference type="Proteomes" id="UP000266389"/>
    </source>
</evidence>
<organism evidence="1 2">
    <name type="scientific">Candidatus Thermochlorobacter aerophilus</name>
    <dbReference type="NCBI Taxonomy" id="1868324"/>
    <lineage>
        <taxon>Bacteria</taxon>
        <taxon>Pseudomonadati</taxon>
        <taxon>Chlorobiota</taxon>
        <taxon>Chlorobiia</taxon>
        <taxon>Chlorobiales</taxon>
        <taxon>Candidatus Thermochlorobacteriaceae</taxon>
        <taxon>Candidatus Thermochlorobacter</taxon>
    </lineage>
</organism>
<sequence length="266" mass="30947">MRIVVVVQARTGSQRLPSKILLPLAGKPLLQRQLERIQAATVPFELVVATTHSSNDDPVRELCKSLHIKCFSGHPTDLLDRHYQAAKAERADSVVKIPSDCPLIDPHIIDRVLTAFLESADSVDYVSNLHPPTYPDGNDVEVMHFSVLETAWREAKKDFEREHTTPFIWEQPERFRLKNVEWETGLNYAMTHRFTIDYLEDYHFIKAVYDELWTESKPIFSLYDILQLLERKPELMEINRKYAGVNWYRHYLGELKTITAKDTKQV</sequence>
<dbReference type="SUPFAM" id="SSF53448">
    <property type="entry name" value="Nucleotide-diphospho-sugar transferases"/>
    <property type="match status" value="1"/>
</dbReference>
<protein>
    <submittedName>
        <fullName evidence="1">Acylneuraminate cytidylyltransferase</fullName>
    </submittedName>
</protein>
<dbReference type="EMBL" id="PHFL01000010">
    <property type="protein sequence ID" value="RFM25085.1"/>
    <property type="molecule type" value="Genomic_DNA"/>
</dbReference>
<proteinExistence type="predicted"/>
<dbReference type="AlphaFoldDB" id="A0A395M2R0"/>
<keyword evidence="1" id="KW-0548">Nucleotidyltransferase</keyword>